<evidence type="ECO:0000313" key="3">
    <source>
        <dbReference type="Proteomes" id="UP001221757"/>
    </source>
</evidence>
<reference evidence="2" key="1">
    <citation type="submission" date="2023-03" db="EMBL/GenBank/DDBJ databases">
        <title>Massive genome expansion in bonnet fungi (Mycena s.s.) driven by repeated elements and novel gene families across ecological guilds.</title>
        <authorList>
            <consortium name="Lawrence Berkeley National Laboratory"/>
            <person name="Harder C.B."/>
            <person name="Miyauchi S."/>
            <person name="Viragh M."/>
            <person name="Kuo A."/>
            <person name="Thoen E."/>
            <person name="Andreopoulos B."/>
            <person name="Lu D."/>
            <person name="Skrede I."/>
            <person name="Drula E."/>
            <person name="Henrissat B."/>
            <person name="Morin E."/>
            <person name="Kohler A."/>
            <person name="Barry K."/>
            <person name="LaButti K."/>
            <person name="Morin E."/>
            <person name="Salamov A."/>
            <person name="Lipzen A."/>
            <person name="Mereny Z."/>
            <person name="Hegedus B."/>
            <person name="Baldrian P."/>
            <person name="Stursova M."/>
            <person name="Weitz H."/>
            <person name="Taylor A."/>
            <person name="Grigoriev I.V."/>
            <person name="Nagy L.G."/>
            <person name="Martin F."/>
            <person name="Kauserud H."/>
        </authorList>
    </citation>
    <scope>NUCLEOTIDE SEQUENCE</scope>
    <source>
        <strain evidence="2">CBHHK067</strain>
    </source>
</reference>
<organism evidence="2 3">
    <name type="scientific">Mycena rosella</name>
    <name type="common">Pink bonnet</name>
    <name type="synonym">Agaricus rosellus</name>
    <dbReference type="NCBI Taxonomy" id="1033263"/>
    <lineage>
        <taxon>Eukaryota</taxon>
        <taxon>Fungi</taxon>
        <taxon>Dikarya</taxon>
        <taxon>Basidiomycota</taxon>
        <taxon>Agaricomycotina</taxon>
        <taxon>Agaricomycetes</taxon>
        <taxon>Agaricomycetidae</taxon>
        <taxon>Agaricales</taxon>
        <taxon>Marasmiineae</taxon>
        <taxon>Mycenaceae</taxon>
        <taxon>Mycena</taxon>
    </lineage>
</organism>
<name>A0AAD7GJR5_MYCRO</name>
<dbReference type="Proteomes" id="UP001221757">
    <property type="component" value="Unassembled WGS sequence"/>
</dbReference>
<protein>
    <submittedName>
        <fullName evidence="2">Uncharacterized protein</fullName>
    </submittedName>
</protein>
<dbReference type="AlphaFoldDB" id="A0AAD7GJR5"/>
<evidence type="ECO:0000256" key="1">
    <source>
        <dbReference type="SAM" id="MobiDB-lite"/>
    </source>
</evidence>
<feature type="region of interest" description="Disordered" evidence="1">
    <location>
        <begin position="97"/>
        <end position="166"/>
    </location>
</feature>
<feature type="compositionally biased region" description="Low complexity" evidence="1">
    <location>
        <begin position="152"/>
        <end position="164"/>
    </location>
</feature>
<dbReference type="EMBL" id="JARKIE010000027">
    <property type="protein sequence ID" value="KAJ7698015.1"/>
    <property type="molecule type" value="Genomic_DNA"/>
</dbReference>
<keyword evidence="3" id="KW-1185">Reference proteome</keyword>
<proteinExistence type="predicted"/>
<evidence type="ECO:0000313" key="2">
    <source>
        <dbReference type="EMBL" id="KAJ7698015.1"/>
    </source>
</evidence>
<comment type="caution">
    <text evidence="2">The sequence shown here is derived from an EMBL/GenBank/DDBJ whole genome shotgun (WGS) entry which is preliminary data.</text>
</comment>
<accession>A0AAD7GJR5</accession>
<feature type="compositionally biased region" description="Basic residues" evidence="1">
    <location>
        <begin position="130"/>
        <end position="142"/>
    </location>
</feature>
<gene>
    <name evidence="2" type="ORF">B0H17DRAFT_1129960</name>
</gene>
<sequence>MLGWFSRLRGEGTAAAAEGVGCAYCAAAVHTDPILGALGRAECMASSTSEARVSTDCAPSLEAAFDAIRVPFVLLFSVSSEILFLLSATHSLIQSANATHPPPAPPTLLRQTPARRAARNHPRDTCPRVLHLHHPKARRTRTRSPSSPPSQTPRSTSRPTRSQTGLCRQATVDGRGAAGLCMCQSTSRPMGCAPAYEERAPVHLVLPHASTLEGTRVLLHAIPAPSAPRKRGPPLLCLRHLPRRRCPVRMKSPSPALRRPRLARRRHFTRSTTPPAPCTTATLHESSCWRETTRGGWGGGRGTCRARQRSRCGGAADGHAHGTRGRCATAAGPTIWCRELWDGGVCKWVEGFARIWGDLLVGESSTRADATRGPRGGGALPKRVVLAIVDRGTCAALRDVLRRMRGVVRARMAHDILCMLQRDWVPESFENGVAGVARMWGELLAGSPQPAPNLQDRTSLRASCSRPSTAGLTGLAYNYLRMKILKRDPDSDAEKVNVERAPGFDSRSRGGTCADYIGDRLGRSGAPIAQMGQVFYGASSYYWKRASQTED</sequence>